<sequence>MIRVFTRQRGSHIILQHSDGRGIVVHQGEELGRGILRAIIRQAGLTREEVMEGFSGFMKVIVPVQECDPASRIDKTPVITREQPVSAIRRDSGRAPLQGRGYGCLRQATRSRRRDPCRALPGRGVL</sequence>
<keyword evidence="1" id="KW-1277">Toxin-antitoxin system</keyword>
<proteinExistence type="predicted"/>
<keyword evidence="6" id="KW-0346">Stress response</keyword>
<evidence type="ECO:0000256" key="4">
    <source>
        <dbReference type="ARBA" id="ARBA00022801"/>
    </source>
</evidence>
<dbReference type="InterPro" id="IPR038570">
    <property type="entry name" value="HicA_sf"/>
</dbReference>
<keyword evidence="5" id="KW-0694">RNA-binding</keyword>
<keyword evidence="4" id="KW-0378">Hydrolase</keyword>
<dbReference type="KEGG" id="mema:MMAB1_2779"/>
<dbReference type="GO" id="GO:0003729">
    <property type="term" value="F:mRNA binding"/>
    <property type="evidence" value="ECO:0007669"/>
    <property type="project" value="InterPro"/>
</dbReference>
<dbReference type="GO" id="GO:0016787">
    <property type="term" value="F:hydrolase activity"/>
    <property type="evidence" value="ECO:0007669"/>
    <property type="project" value="UniProtKB-KW"/>
</dbReference>
<dbReference type="GeneID" id="31897932"/>
<dbReference type="Proteomes" id="UP000069850">
    <property type="component" value="Chromosome 1"/>
</dbReference>
<name>A0A0X3BPA6_9EURY</name>
<keyword evidence="2" id="KW-0540">Nuclease</keyword>
<dbReference type="Gene3D" id="3.30.920.30">
    <property type="entry name" value="Hypothetical protein"/>
    <property type="match status" value="1"/>
</dbReference>
<evidence type="ECO:0000256" key="5">
    <source>
        <dbReference type="ARBA" id="ARBA00022884"/>
    </source>
</evidence>
<dbReference type="OrthoDB" id="7619at2157"/>
<organism evidence="7 8">
    <name type="scientific">Methanoculleus bourgensis</name>
    <dbReference type="NCBI Taxonomy" id="83986"/>
    <lineage>
        <taxon>Archaea</taxon>
        <taxon>Methanobacteriati</taxon>
        <taxon>Methanobacteriota</taxon>
        <taxon>Stenosarchaea group</taxon>
        <taxon>Methanomicrobia</taxon>
        <taxon>Methanomicrobiales</taxon>
        <taxon>Methanomicrobiaceae</taxon>
        <taxon>Methanoculleus</taxon>
    </lineage>
</organism>
<keyword evidence="3" id="KW-0255">Endonuclease</keyword>
<evidence type="ECO:0000256" key="6">
    <source>
        <dbReference type="ARBA" id="ARBA00023016"/>
    </source>
</evidence>
<gene>
    <name evidence="7" type="ORF">MMAB1_2779</name>
</gene>
<protein>
    <submittedName>
        <fullName evidence="7">Uncharacterized protein</fullName>
    </submittedName>
</protein>
<dbReference type="AlphaFoldDB" id="A0A0X3BPA6"/>
<dbReference type="Pfam" id="PF07927">
    <property type="entry name" value="HicA_toxin"/>
    <property type="match status" value="1"/>
</dbReference>
<accession>A0A0X3BPA6</accession>
<evidence type="ECO:0000256" key="2">
    <source>
        <dbReference type="ARBA" id="ARBA00022722"/>
    </source>
</evidence>
<dbReference type="SUPFAM" id="SSF54786">
    <property type="entry name" value="YcfA/nrd intein domain"/>
    <property type="match status" value="1"/>
</dbReference>
<dbReference type="InterPro" id="IPR012933">
    <property type="entry name" value="HicA_mRNA_interferase"/>
</dbReference>
<dbReference type="GO" id="GO:0004519">
    <property type="term" value="F:endonuclease activity"/>
    <property type="evidence" value="ECO:0007669"/>
    <property type="project" value="UniProtKB-KW"/>
</dbReference>
<dbReference type="EMBL" id="LT158599">
    <property type="protein sequence ID" value="CVK33992.1"/>
    <property type="molecule type" value="Genomic_DNA"/>
</dbReference>
<evidence type="ECO:0000256" key="3">
    <source>
        <dbReference type="ARBA" id="ARBA00022759"/>
    </source>
</evidence>
<evidence type="ECO:0000256" key="1">
    <source>
        <dbReference type="ARBA" id="ARBA00022649"/>
    </source>
</evidence>
<evidence type="ECO:0000313" key="7">
    <source>
        <dbReference type="EMBL" id="CVK33992.1"/>
    </source>
</evidence>
<dbReference type="RefSeq" id="WP_082070463.1">
    <property type="nucleotide sequence ID" value="NZ_JBMHJL010000593.1"/>
</dbReference>
<reference evidence="7 8" key="1">
    <citation type="submission" date="2016-01" db="EMBL/GenBank/DDBJ databases">
        <authorList>
            <person name="Manzoor S."/>
        </authorList>
    </citation>
    <scope>NUCLEOTIDE SEQUENCE [LARGE SCALE GENOMIC DNA]</scope>
    <source>
        <strain evidence="7">Methanoculleus sp MAB1</strain>
    </source>
</reference>
<evidence type="ECO:0000313" key="8">
    <source>
        <dbReference type="Proteomes" id="UP000069850"/>
    </source>
</evidence>